<evidence type="ECO:0000313" key="8">
    <source>
        <dbReference type="Proteomes" id="UP001198893"/>
    </source>
</evidence>
<evidence type="ECO:0000259" key="6">
    <source>
        <dbReference type="Pfam" id="PF03275"/>
    </source>
</evidence>
<evidence type="ECO:0000313" key="7">
    <source>
        <dbReference type="EMBL" id="MCC2242902.1"/>
    </source>
</evidence>
<dbReference type="SUPFAM" id="SSF51971">
    <property type="entry name" value="Nucleotide-binding domain"/>
    <property type="match status" value="1"/>
</dbReference>
<dbReference type="EMBL" id="JAJEQW010000013">
    <property type="protein sequence ID" value="MCC2242902.1"/>
    <property type="molecule type" value="Genomic_DNA"/>
</dbReference>
<dbReference type="RefSeq" id="WP_118665939.1">
    <property type="nucleotide sequence ID" value="NZ_JAJEQW010000013.1"/>
</dbReference>
<proteinExistence type="inferred from homology"/>
<dbReference type="Proteomes" id="UP001198893">
    <property type="component" value="Unassembled WGS sequence"/>
</dbReference>
<dbReference type="AlphaFoldDB" id="A0AAW4WJ71"/>
<organism evidence="7 8">
    <name type="scientific">Roseburia amylophila</name>
    <dbReference type="NCBI Taxonomy" id="2981794"/>
    <lineage>
        <taxon>Bacteria</taxon>
        <taxon>Bacillati</taxon>
        <taxon>Bacillota</taxon>
        <taxon>Clostridia</taxon>
        <taxon>Lachnospirales</taxon>
        <taxon>Lachnospiraceae</taxon>
        <taxon>Roseburia</taxon>
    </lineage>
</organism>
<dbReference type="InterPro" id="IPR015899">
    <property type="entry name" value="UDP-GalPyranose_mutase_C"/>
</dbReference>
<accession>A0AAW4WJ71</accession>
<dbReference type="Pfam" id="PF03275">
    <property type="entry name" value="GLF"/>
    <property type="match status" value="1"/>
</dbReference>
<dbReference type="InterPro" id="IPR004379">
    <property type="entry name" value="UDP-GALP_mutase"/>
</dbReference>
<dbReference type="Gene3D" id="3.40.50.720">
    <property type="entry name" value="NAD(P)-binding Rossmann-like Domain"/>
    <property type="match status" value="3"/>
</dbReference>
<dbReference type="PANTHER" id="PTHR21197:SF0">
    <property type="entry name" value="UDP-GALACTOPYRANOSE MUTASE"/>
    <property type="match status" value="1"/>
</dbReference>
<dbReference type="GO" id="GO:0050660">
    <property type="term" value="F:flavin adenine dinucleotide binding"/>
    <property type="evidence" value="ECO:0007669"/>
    <property type="project" value="TreeGrafter"/>
</dbReference>
<comment type="similarity">
    <text evidence="2">Belongs to the UDP-galactopyranose/dTDP-fucopyranose mutase family.</text>
</comment>
<keyword evidence="4" id="KW-0274">FAD</keyword>
<evidence type="ECO:0000256" key="5">
    <source>
        <dbReference type="ARBA" id="ARBA00023235"/>
    </source>
</evidence>
<dbReference type="EC" id="5.4.99.9" evidence="7"/>
<dbReference type="Pfam" id="PF13450">
    <property type="entry name" value="NAD_binding_8"/>
    <property type="match status" value="1"/>
</dbReference>
<evidence type="ECO:0000256" key="3">
    <source>
        <dbReference type="ARBA" id="ARBA00022630"/>
    </source>
</evidence>
<gene>
    <name evidence="7" type="primary">glf</name>
    <name evidence="7" type="ORF">LKD47_11405</name>
</gene>
<dbReference type="GO" id="GO:0005829">
    <property type="term" value="C:cytosol"/>
    <property type="evidence" value="ECO:0007669"/>
    <property type="project" value="TreeGrafter"/>
</dbReference>
<dbReference type="PANTHER" id="PTHR21197">
    <property type="entry name" value="UDP-GALACTOPYRANOSE MUTASE"/>
    <property type="match status" value="1"/>
</dbReference>
<evidence type="ECO:0000256" key="2">
    <source>
        <dbReference type="ARBA" id="ARBA00009321"/>
    </source>
</evidence>
<comment type="caution">
    <text evidence="7">The sequence shown here is derived from an EMBL/GenBank/DDBJ whole genome shotgun (WGS) entry which is preliminary data.</text>
</comment>
<comment type="cofactor">
    <cofactor evidence="1">
        <name>FAD</name>
        <dbReference type="ChEBI" id="CHEBI:57692"/>
    </cofactor>
</comment>
<feature type="domain" description="UDP-galactopyranose mutase C-terminal" evidence="6">
    <location>
        <begin position="152"/>
        <end position="362"/>
    </location>
</feature>
<keyword evidence="3" id="KW-0285">Flavoprotein</keyword>
<dbReference type="SUPFAM" id="SSF54373">
    <property type="entry name" value="FAD-linked reductases, C-terminal domain"/>
    <property type="match status" value="1"/>
</dbReference>
<keyword evidence="5 7" id="KW-0413">Isomerase</keyword>
<evidence type="ECO:0000256" key="4">
    <source>
        <dbReference type="ARBA" id="ARBA00022827"/>
    </source>
</evidence>
<dbReference type="NCBIfam" id="TIGR00031">
    <property type="entry name" value="UDP-GALP_mutase"/>
    <property type="match status" value="1"/>
</dbReference>
<protein>
    <submittedName>
        <fullName evidence="7">UDP-galactopyranose mutase</fullName>
        <ecNumber evidence="7">5.4.99.9</ecNumber>
    </submittedName>
</protein>
<name>A0AAW4WJ71_9FIRM</name>
<dbReference type="GO" id="GO:0008767">
    <property type="term" value="F:UDP-galactopyranose mutase activity"/>
    <property type="evidence" value="ECO:0007669"/>
    <property type="project" value="UniProtKB-EC"/>
</dbReference>
<evidence type="ECO:0000256" key="1">
    <source>
        <dbReference type="ARBA" id="ARBA00001974"/>
    </source>
</evidence>
<reference evidence="7" key="1">
    <citation type="submission" date="2021-10" db="EMBL/GenBank/DDBJ databases">
        <title>Anaerobic single-cell dispensing facilitates the cultivation of human gut bacteria.</title>
        <authorList>
            <person name="Afrizal A."/>
        </authorList>
    </citation>
    <scope>NUCLEOTIDE SEQUENCE</scope>
    <source>
        <strain evidence="7">CLA-AA-H204</strain>
    </source>
</reference>
<sequence length="381" mass="44153">MYDSIVIGAGIAGSVAARKLAEEGKQKVLLLERRNHIAGNCYDRPDDHGIVIHEYGPHIFHTNKEEVYQYLSRFTDWYFFGHEVVANVHGTLIPVPFNLNTLHMVYGKEQADRLEQKLIAAYGEGSRVPIMKLRENEDADIRKIADYVYENVFLYYTMKQWGQKPEEISPEVTGRVPVLISYDNRYFQDKYQGMPKDGYTAMFEKMLDHPDIEVRTGVDAGEVLKFTEDGIYFDGKKFEGNVIYTGALDELFACCYGRLPYRSLRFDFEYYDKPDYQGHSVVNYTVSEDYTRITEFKYLTGQQADGTTIVKEYPFAYSGAEGEIPYYAILNEENQSLYEKYKALTGKYPNMHLLGRLAEYKYYNIDAMTEKALELTKELLK</sequence>